<dbReference type="KEGG" id="nsr:NS506_02566"/>
<reference evidence="2 3" key="1">
    <citation type="submission" date="2016-10" db="EMBL/GenBank/DDBJ databases">
        <title>Genome sequence of Nocardia seriolae strain EM150506, isolated from Anguila japonica.</title>
        <authorList>
            <person name="Han H.-J."/>
        </authorList>
    </citation>
    <scope>NUCLEOTIDE SEQUENCE [LARGE SCALE GENOMIC DNA]</scope>
    <source>
        <strain evidence="2 3">EM150506</strain>
    </source>
</reference>
<feature type="domain" description="DUF4132" evidence="1">
    <location>
        <begin position="167"/>
        <end position="315"/>
    </location>
</feature>
<accession>A0ABC8AQZ6</accession>
<dbReference type="Proteomes" id="UP000180166">
    <property type="component" value="Chromosome"/>
</dbReference>
<proteinExistence type="predicted"/>
<dbReference type="AlphaFoldDB" id="A0ABC8AQZ6"/>
<evidence type="ECO:0000313" key="2">
    <source>
        <dbReference type="EMBL" id="APA96629.1"/>
    </source>
</evidence>
<dbReference type="InterPro" id="IPR025406">
    <property type="entry name" value="DUF4132"/>
</dbReference>
<dbReference type="RefSeq" id="WP_071343756.1">
    <property type="nucleotide sequence ID" value="NZ_CP017839.1"/>
</dbReference>
<dbReference type="EMBL" id="CP017839">
    <property type="protein sequence ID" value="APA96629.1"/>
    <property type="molecule type" value="Genomic_DNA"/>
</dbReference>
<evidence type="ECO:0000259" key="1">
    <source>
        <dbReference type="Pfam" id="PF13569"/>
    </source>
</evidence>
<name>A0ABC8AQZ6_9NOCA</name>
<sequence>MTAAGAHWADPNATAAVRKLLRRHRAAMDTVLTAARQDGLIELADATTEYVTSPEGPGTPEGAAVAFAIAQYAATAHRTGPEREREFVDRFIDSWLIEHGHAFVSEVAQARNAIRVEEPDPRAGRMTPWLRHTTPDEAADPTAEVLTRRVEARLTARPEPPRPAPKSVTTDQIRRLEAAMVDGRRWRAVAHRRLIVDDPALVELARRLVWASFDGHGTVLETFRIDDRTPRDLAGASLELPPDRLIGVAHPIHLGATLAAWRNMFADSRSSQPFEQLNRRVHHLTPAESESNVLSRFTDRQLRADRLFGLQELGWEVTREALYRRFGPTRELTVTLAPGLEGGYSYEPEPQRIRSVELRGGVFGALDPVTASELIGQLTRLAA</sequence>
<organism evidence="2 3">
    <name type="scientific">Nocardia seriolae</name>
    <dbReference type="NCBI Taxonomy" id="37332"/>
    <lineage>
        <taxon>Bacteria</taxon>
        <taxon>Bacillati</taxon>
        <taxon>Actinomycetota</taxon>
        <taxon>Actinomycetes</taxon>
        <taxon>Mycobacteriales</taxon>
        <taxon>Nocardiaceae</taxon>
        <taxon>Nocardia</taxon>
    </lineage>
</organism>
<dbReference type="Pfam" id="PF13569">
    <property type="entry name" value="DUF4132"/>
    <property type="match status" value="1"/>
</dbReference>
<gene>
    <name evidence="2" type="ORF">NS506_02566</name>
</gene>
<evidence type="ECO:0000313" key="3">
    <source>
        <dbReference type="Proteomes" id="UP000180166"/>
    </source>
</evidence>
<protein>
    <recommendedName>
        <fullName evidence="1">DUF4132 domain-containing protein</fullName>
    </recommendedName>
</protein>